<dbReference type="InterPro" id="IPR036705">
    <property type="entry name" value="Ribosyl_crysJ1_sf"/>
</dbReference>
<reference evidence="2 3" key="1">
    <citation type="submission" date="2020-08" db="EMBL/GenBank/DDBJ databases">
        <title>Genomic Encyclopedia of Type Strains, Phase III (KMG-III): the genomes of soil and plant-associated and newly described type strains.</title>
        <authorList>
            <person name="Whitman W."/>
        </authorList>
    </citation>
    <scope>NUCLEOTIDE SEQUENCE [LARGE SCALE GENOMIC DNA]</scope>
    <source>
        <strain evidence="2 3">CECT 8693</strain>
    </source>
</reference>
<feature type="binding site" evidence="1">
    <location>
        <position position="284"/>
    </location>
    <ligand>
        <name>Mg(2+)</name>
        <dbReference type="ChEBI" id="CHEBI:18420"/>
        <label>1</label>
    </ligand>
</feature>
<keyword evidence="1" id="KW-0460">Magnesium</keyword>
<dbReference type="Proteomes" id="UP000567067">
    <property type="component" value="Unassembled WGS sequence"/>
</dbReference>
<keyword evidence="3" id="KW-1185">Reference proteome</keyword>
<evidence type="ECO:0000313" key="3">
    <source>
        <dbReference type="Proteomes" id="UP000567067"/>
    </source>
</evidence>
<dbReference type="InterPro" id="IPR005502">
    <property type="entry name" value="Ribosyl_crysJ1"/>
</dbReference>
<protein>
    <submittedName>
        <fullName evidence="2">ADP-ribosylglycohydrolase</fullName>
    </submittedName>
</protein>
<dbReference type="EMBL" id="JACJIP010000042">
    <property type="protein sequence ID" value="MBA9088121.1"/>
    <property type="molecule type" value="Genomic_DNA"/>
</dbReference>
<comment type="cofactor">
    <cofactor evidence="1">
        <name>Mg(2+)</name>
        <dbReference type="ChEBI" id="CHEBI:18420"/>
    </cofactor>
    <text evidence="1">Binds 2 magnesium ions per subunit.</text>
</comment>
<comment type="caution">
    <text evidence="2">The sequence shown here is derived from an EMBL/GenBank/DDBJ whole genome shotgun (WGS) entry which is preliminary data.</text>
</comment>
<dbReference type="Gene3D" id="2.60.120.560">
    <property type="entry name" value="Exo-inulinase, domain 1"/>
    <property type="match status" value="1"/>
</dbReference>
<dbReference type="RefSeq" id="WP_182539507.1">
    <property type="nucleotide sequence ID" value="NZ_JACJIP010000042.1"/>
</dbReference>
<dbReference type="AlphaFoldDB" id="A0A7W3SXM0"/>
<dbReference type="SUPFAM" id="SSF101478">
    <property type="entry name" value="ADP-ribosylglycohydrolase"/>
    <property type="match status" value="1"/>
</dbReference>
<name>A0A7W3SXM0_9BACL</name>
<dbReference type="Pfam" id="PF03747">
    <property type="entry name" value="ADP_ribosyl_GH"/>
    <property type="match status" value="1"/>
</dbReference>
<evidence type="ECO:0000256" key="1">
    <source>
        <dbReference type="PIRSR" id="PIRSR605502-1"/>
    </source>
</evidence>
<proteinExistence type="predicted"/>
<dbReference type="Gene3D" id="1.10.4080.10">
    <property type="entry name" value="ADP-ribosylation/Crystallin J1"/>
    <property type="match status" value="1"/>
</dbReference>
<feature type="binding site" evidence="1">
    <location>
        <position position="282"/>
    </location>
    <ligand>
        <name>Mg(2+)</name>
        <dbReference type="ChEBI" id="CHEBI:18420"/>
        <label>1</label>
    </ligand>
</feature>
<organism evidence="2 3">
    <name type="scientific">Fontibacillus solani</name>
    <dbReference type="NCBI Taxonomy" id="1572857"/>
    <lineage>
        <taxon>Bacteria</taxon>
        <taxon>Bacillati</taxon>
        <taxon>Bacillota</taxon>
        <taxon>Bacilli</taxon>
        <taxon>Bacillales</taxon>
        <taxon>Paenibacillaceae</taxon>
        <taxon>Fontibacillus</taxon>
    </lineage>
</organism>
<gene>
    <name evidence="2" type="ORF">FHR92_004617</name>
</gene>
<evidence type="ECO:0000313" key="2">
    <source>
        <dbReference type="EMBL" id="MBA9088121.1"/>
    </source>
</evidence>
<keyword evidence="2" id="KW-0378">Hydrolase</keyword>
<accession>A0A7W3SXM0</accession>
<sequence>MSFPEQYMEKLYGGWLGKVIGVVHGANIEGWSYERIAQTFGEITDYPYRFKHFAADDDINGPVFFMRALDDFDTGNLTAREMAHTLRNYTGEGHGFFWWGGYGVSTEHTAYLNLKNGVPAPLSGSIEQNGKTTAEQIGGQIFSDCWGLVCPGNPGRAAELAGLMSSVTHGGDGIRGGRFIAACIASAFEREQVKDVIQDGLAVIEEDSDYARMVRDVVGYHQAHSGKDWREAFAYVKEKYGYQHYEGVCHIIPNAAVIVLSLLYGQGDFSRTINICNMCGWDTDCNVGNVGTIVGVLNGPAGIEEKWTLPINDFVCGSGILGSLNLQTIPQITAYTAKLACKLNGEAISGWEEILQDDCTHYLHFEFPGSTHALEWKYRGNERIILANTDREAYKGKRSLQLTAPSVFTGTTFDVFFLTYGSPRDFDDSRYDPDISPTVYPGQTVEAFLKLDESVGSGLHVRLYAEDDTTGRRLYSNSLIINGDWQRISYQIPCADDITIGKVGMEYTVSGDSSLREKSFPLKWFVDEFRVYGAADYGIDFSTQRMEKWNALHQTVSQLTYLRGIWRLEEGRLAGGHGFEPAECYTGSHKWDDYILRVKLIPQKGERHSVLFRVQGAMRGYSVGLAPGNTVVLSKNFEGYRELVSSPFNWQPGTEYQLEVKLKGSDIEVRANGQPVIQYRDADKPYLRGAIGFGNSEGSRTAYSFYEVRPLIEVVQKVIF</sequence>
<dbReference type="GO" id="GO:0016787">
    <property type="term" value="F:hydrolase activity"/>
    <property type="evidence" value="ECO:0007669"/>
    <property type="project" value="UniProtKB-KW"/>
</dbReference>
<dbReference type="GO" id="GO:0046872">
    <property type="term" value="F:metal ion binding"/>
    <property type="evidence" value="ECO:0007669"/>
    <property type="project" value="UniProtKB-KW"/>
</dbReference>
<keyword evidence="1" id="KW-0479">Metal-binding</keyword>